<sequence length="65" mass="6876">MQAPTPDGTIIERVASGPLGGDLIRAPASDAKRLIIYIYFHGGGFLFSSHSHRVVVANLALLSIS</sequence>
<organism evidence="1 2">
    <name type="scientific">Bradyrhizobium uaiense</name>
    <dbReference type="NCBI Taxonomy" id="2594946"/>
    <lineage>
        <taxon>Bacteria</taxon>
        <taxon>Pseudomonadati</taxon>
        <taxon>Pseudomonadota</taxon>
        <taxon>Alphaproteobacteria</taxon>
        <taxon>Hyphomicrobiales</taxon>
        <taxon>Nitrobacteraceae</taxon>
        <taxon>Bradyrhizobium</taxon>
    </lineage>
</organism>
<dbReference type="EMBL" id="VKHP01000330">
    <property type="protein sequence ID" value="NEV02267.1"/>
    <property type="molecule type" value="Genomic_DNA"/>
</dbReference>
<dbReference type="AlphaFoldDB" id="A0A6P1BUU1"/>
<dbReference type="RefSeq" id="WP_163162262.1">
    <property type="nucleotide sequence ID" value="NZ_VKHP01000330.1"/>
</dbReference>
<name>A0A6P1BUU1_9BRAD</name>
<accession>A0A6P1BUU1</accession>
<dbReference type="Proteomes" id="UP000468531">
    <property type="component" value="Unassembled WGS sequence"/>
</dbReference>
<evidence type="ECO:0000313" key="1">
    <source>
        <dbReference type="EMBL" id="NEV02267.1"/>
    </source>
</evidence>
<gene>
    <name evidence="1" type="ORF">FNJ47_42725</name>
</gene>
<protein>
    <recommendedName>
        <fullName evidence="3">Alpha/beta hydrolase</fullName>
    </recommendedName>
</protein>
<dbReference type="InterPro" id="IPR029058">
    <property type="entry name" value="AB_hydrolase_fold"/>
</dbReference>
<evidence type="ECO:0000313" key="2">
    <source>
        <dbReference type="Proteomes" id="UP000468531"/>
    </source>
</evidence>
<comment type="caution">
    <text evidence="1">The sequence shown here is derived from an EMBL/GenBank/DDBJ whole genome shotgun (WGS) entry which is preliminary data.</text>
</comment>
<dbReference type="Gene3D" id="3.40.50.1820">
    <property type="entry name" value="alpha/beta hydrolase"/>
    <property type="match status" value="1"/>
</dbReference>
<proteinExistence type="predicted"/>
<reference evidence="1 2" key="1">
    <citation type="journal article" date="2020" name="Arch. Microbiol.">
        <title>Bradyrhizobium uaiense sp. nov., a new highly efficient cowpea symbiont.</title>
        <authorList>
            <person name="Cabral Michel D."/>
            <person name="Azarias Guimaraes A."/>
            <person name="Martins da Costa E."/>
            <person name="Soares de Carvalho T."/>
            <person name="Balsanelli E."/>
            <person name="Willems A."/>
            <person name="Maltempi de Souza E."/>
            <person name="de Souza Moreira F.M."/>
        </authorList>
    </citation>
    <scope>NUCLEOTIDE SEQUENCE [LARGE SCALE GENOMIC DNA]</scope>
    <source>
        <strain evidence="1 2">UFLA 03-164</strain>
    </source>
</reference>
<evidence type="ECO:0008006" key="3">
    <source>
        <dbReference type="Google" id="ProtNLM"/>
    </source>
</evidence>
<keyword evidence="2" id="KW-1185">Reference proteome</keyword>